<dbReference type="InterPro" id="IPR042206">
    <property type="entry name" value="CRISPR-assoc_Cas1_C"/>
</dbReference>
<sequence length="97" mass="11739">MEEFRSPVVDRLTLRLINNRILTNNDFYLHQPSGSMRLKHESLKRYFPEYEKAVNNEFTHPQTGEKIAFRRLFRIQAQKLAQAIIQNTQYIPFHYDR</sequence>
<keyword evidence="1" id="KW-0540">Nuclease</keyword>
<keyword evidence="8" id="KW-0464">Manganese</keyword>
<keyword evidence="7" id="KW-0238">DNA-binding</keyword>
<keyword evidence="6" id="KW-0051">Antiviral defense</keyword>
<evidence type="ECO:0000313" key="10">
    <source>
        <dbReference type="EMBL" id="AMM40861.1"/>
    </source>
</evidence>
<proteinExistence type="predicted"/>
<keyword evidence="11" id="KW-1185">Reference proteome</keyword>
<keyword evidence="3" id="KW-0255">Endonuclease</keyword>
<dbReference type="Proteomes" id="UP000070560">
    <property type="component" value="Chromosome"/>
</dbReference>
<dbReference type="Gene3D" id="1.20.120.920">
    <property type="entry name" value="CRISPR-associated endonuclease Cas1, C-terminal domain"/>
    <property type="match status" value="1"/>
</dbReference>
<dbReference type="AlphaFoldDB" id="A0A7U4TI26"/>
<evidence type="ECO:0000256" key="7">
    <source>
        <dbReference type="ARBA" id="ARBA00023125"/>
    </source>
</evidence>
<evidence type="ECO:0000256" key="2">
    <source>
        <dbReference type="ARBA" id="ARBA00022723"/>
    </source>
</evidence>
<accession>A0A7U4TI26</accession>
<dbReference type="Pfam" id="PF01867">
    <property type="entry name" value="Cas_Cas1"/>
    <property type="match status" value="1"/>
</dbReference>
<name>A0A7U4TI26_DESA2</name>
<evidence type="ECO:0000256" key="8">
    <source>
        <dbReference type="ARBA" id="ARBA00023211"/>
    </source>
</evidence>
<evidence type="ECO:0000256" key="4">
    <source>
        <dbReference type="ARBA" id="ARBA00022801"/>
    </source>
</evidence>
<reference evidence="10 11" key="1">
    <citation type="submission" date="2015-10" db="EMBL/GenBank/DDBJ databases">
        <title>Candidatus Desulfofervidus auxilii, a hydrogenotrophic sulfate-reducing bacterium involved in the thermophilic anaerobic oxidation of methane.</title>
        <authorList>
            <person name="Krukenberg V."/>
            <person name="Richter M."/>
            <person name="Wegener G."/>
        </authorList>
    </citation>
    <scope>NUCLEOTIDE SEQUENCE [LARGE SCALE GENOMIC DNA]</scope>
    <source>
        <strain evidence="10 11">HS1</strain>
    </source>
</reference>
<evidence type="ECO:0000313" key="11">
    <source>
        <dbReference type="Proteomes" id="UP000070560"/>
    </source>
</evidence>
<keyword evidence="4" id="KW-0378">Hydrolase</keyword>
<keyword evidence="5" id="KW-0460">Magnesium</keyword>
<organism evidence="10 11">
    <name type="scientific">Desulfofervidus auxilii</name>
    <dbReference type="NCBI Taxonomy" id="1621989"/>
    <lineage>
        <taxon>Bacteria</taxon>
        <taxon>Pseudomonadati</taxon>
        <taxon>Thermodesulfobacteriota</taxon>
        <taxon>Candidatus Desulfofervidia</taxon>
        <taxon>Candidatus Desulfofervidales</taxon>
        <taxon>Candidatus Desulfofervidaceae</taxon>
        <taxon>Candidatus Desulfofervidus</taxon>
    </lineage>
</organism>
<dbReference type="PANTHER" id="PTHR34353:SF2">
    <property type="entry name" value="CRISPR-ASSOCIATED ENDONUCLEASE CAS1 1"/>
    <property type="match status" value="1"/>
</dbReference>
<evidence type="ECO:0000256" key="6">
    <source>
        <dbReference type="ARBA" id="ARBA00023118"/>
    </source>
</evidence>
<dbReference type="GO" id="GO:0004519">
    <property type="term" value="F:endonuclease activity"/>
    <property type="evidence" value="ECO:0007669"/>
    <property type="project" value="UniProtKB-KW"/>
</dbReference>
<evidence type="ECO:0000256" key="9">
    <source>
        <dbReference type="ARBA" id="ARBA00038592"/>
    </source>
</evidence>
<dbReference type="EMBL" id="CP013015">
    <property type="protein sequence ID" value="AMM40861.1"/>
    <property type="molecule type" value="Genomic_DNA"/>
</dbReference>
<evidence type="ECO:0000256" key="3">
    <source>
        <dbReference type="ARBA" id="ARBA00022759"/>
    </source>
</evidence>
<dbReference type="GO" id="GO:0003677">
    <property type="term" value="F:DNA binding"/>
    <property type="evidence" value="ECO:0007669"/>
    <property type="project" value="UniProtKB-KW"/>
</dbReference>
<dbReference type="GO" id="GO:0051607">
    <property type="term" value="P:defense response to virus"/>
    <property type="evidence" value="ECO:0007669"/>
    <property type="project" value="UniProtKB-KW"/>
</dbReference>
<dbReference type="GO" id="GO:0043571">
    <property type="term" value="P:maintenance of CRISPR repeat elements"/>
    <property type="evidence" value="ECO:0007669"/>
    <property type="project" value="InterPro"/>
</dbReference>
<dbReference type="InterPro" id="IPR002729">
    <property type="entry name" value="CRISPR-assoc_Cas1"/>
</dbReference>
<keyword evidence="2" id="KW-0479">Metal-binding</keyword>
<gene>
    <name evidence="10" type="ORF">HS1_001057</name>
</gene>
<dbReference type="GO" id="GO:0046872">
    <property type="term" value="F:metal ion binding"/>
    <property type="evidence" value="ECO:0007669"/>
    <property type="project" value="UniProtKB-KW"/>
</dbReference>
<evidence type="ECO:0000256" key="5">
    <source>
        <dbReference type="ARBA" id="ARBA00022842"/>
    </source>
</evidence>
<evidence type="ECO:0000256" key="1">
    <source>
        <dbReference type="ARBA" id="ARBA00022722"/>
    </source>
</evidence>
<comment type="subunit">
    <text evidence="9">Homodimer, forms a heterotetramer with a Cas2 homodimer.</text>
</comment>
<dbReference type="PANTHER" id="PTHR34353">
    <property type="entry name" value="CRISPR-ASSOCIATED ENDONUCLEASE CAS1 1"/>
    <property type="match status" value="1"/>
</dbReference>
<dbReference type="GO" id="GO:0016787">
    <property type="term" value="F:hydrolase activity"/>
    <property type="evidence" value="ECO:0007669"/>
    <property type="project" value="UniProtKB-KW"/>
</dbReference>
<protein>
    <submittedName>
        <fullName evidence="10">CRISPR-associated protein Cas1</fullName>
    </submittedName>
</protein>
<dbReference type="KEGG" id="daw:HS1_001057"/>
<dbReference type="InterPro" id="IPR050646">
    <property type="entry name" value="Cas1"/>
</dbReference>